<protein>
    <submittedName>
        <fullName evidence="1">Uncharacterized protein</fullName>
    </submittedName>
</protein>
<name>A0AAX3WRG9_9BACI</name>
<accession>A0AAX3WRG9</accession>
<dbReference type="EMBL" id="CP126101">
    <property type="protein sequence ID" value="WHY50295.1"/>
    <property type="molecule type" value="Genomic_DNA"/>
</dbReference>
<gene>
    <name evidence="1" type="ORF">QNH24_18455</name>
</gene>
<dbReference type="Proteomes" id="UP001178322">
    <property type="component" value="Chromosome"/>
</dbReference>
<proteinExistence type="predicted"/>
<organism evidence="1 2">
    <name type="scientific">Lysinibacillus pakistanensis</name>
    <dbReference type="NCBI Taxonomy" id="759811"/>
    <lineage>
        <taxon>Bacteria</taxon>
        <taxon>Bacillati</taxon>
        <taxon>Bacillota</taxon>
        <taxon>Bacilli</taxon>
        <taxon>Bacillales</taxon>
        <taxon>Bacillaceae</taxon>
        <taxon>Lysinibacillus</taxon>
    </lineage>
</organism>
<reference evidence="1" key="1">
    <citation type="submission" date="2023-05" db="EMBL/GenBank/DDBJ databases">
        <title>Comparative genomics of Bacillaceae isolates and their secondary metabolite potential.</title>
        <authorList>
            <person name="Song L."/>
            <person name="Nielsen L.J."/>
            <person name="Mohite O."/>
            <person name="Xu X."/>
            <person name="Weber T."/>
            <person name="Kovacs A.T."/>
        </authorList>
    </citation>
    <scope>NUCLEOTIDE SEQUENCE</scope>
    <source>
        <strain evidence="1">LY1</strain>
    </source>
</reference>
<sequence length="54" mass="6197">MNSQTVCTKKEDMHEFLDMILKMSREEFLLVKGVATGLELNRPPKVEDDEAEIS</sequence>
<dbReference type="RefSeq" id="WP_283868979.1">
    <property type="nucleotide sequence ID" value="NZ_CP126101.1"/>
</dbReference>
<dbReference type="AlphaFoldDB" id="A0AAX3WRG9"/>
<evidence type="ECO:0000313" key="1">
    <source>
        <dbReference type="EMBL" id="WHY50295.1"/>
    </source>
</evidence>
<evidence type="ECO:0000313" key="2">
    <source>
        <dbReference type="Proteomes" id="UP001178322"/>
    </source>
</evidence>